<sequence>MAEGRQFQCERVCQLMQEVGDASEEDCLSALQATSWDVAAAAQRVKLDRLLRLGLASRHQCEMALRQCEWDVQAAASAILDEMKS</sequence>
<evidence type="ECO:0000259" key="1">
    <source>
        <dbReference type="PROSITE" id="PS50030"/>
    </source>
</evidence>
<proteinExistence type="predicted"/>
<dbReference type="Proteomes" id="UP001159363">
    <property type="component" value="Chromosome 6"/>
</dbReference>
<gene>
    <name evidence="2" type="ORF">PR048_019069</name>
</gene>
<evidence type="ECO:0000313" key="2">
    <source>
        <dbReference type="EMBL" id="KAJ8878491.1"/>
    </source>
</evidence>
<reference evidence="2 3" key="1">
    <citation type="submission" date="2023-02" db="EMBL/GenBank/DDBJ databases">
        <title>LHISI_Scaffold_Assembly.</title>
        <authorList>
            <person name="Stuart O.P."/>
            <person name="Cleave R."/>
            <person name="Magrath M.J.L."/>
            <person name="Mikheyev A.S."/>
        </authorList>
    </citation>
    <scope>NUCLEOTIDE SEQUENCE [LARGE SCALE GENOMIC DNA]</scope>
    <source>
        <strain evidence="2">Daus_M_001</strain>
        <tissue evidence="2">Leg muscle</tissue>
    </source>
</reference>
<dbReference type="Gene3D" id="1.10.8.10">
    <property type="entry name" value="DNA helicase RuvA subunit, C-terminal domain"/>
    <property type="match status" value="1"/>
</dbReference>
<dbReference type="SUPFAM" id="SSF46934">
    <property type="entry name" value="UBA-like"/>
    <property type="match status" value="1"/>
</dbReference>
<keyword evidence="3" id="KW-1185">Reference proteome</keyword>
<name>A0ABQ9H2G2_9NEOP</name>
<dbReference type="SMART" id="SM00165">
    <property type="entry name" value="UBA"/>
    <property type="match status" value="1"/>
</dbReference>
<dbReference type="InterPro" id="IPR009060">
    <property type="entry name" value="UBA-like_sf"/>
</dbReference>
<comment type="caution">
    <text evidence="2">The sequence shown here is derived from an EMBL/GenBank/DDBJ whole genome shotgun (WGS) entry which is preliminary data.</text>
</comment>
<evidence type="ECO:0000313" key="3">
    <source>
        <dbReference type="Proteomes" id="UP001159363"/>
    </source>
</evidence>
<feature type="domain" description="UBA" evidence="1">
    <location>
        <begin position="40"/>
        <end position="82"/>
    </location>
</feature>
<dbReference type="InterPro" id="IPR015940">
    <property type="entry name" value="UBA"/>
</dbReference>
<dbReference type="PROSITE" id="PS50030">
    <property type="entry name" value="UBA"/>
    <property type="match status" value="1"/>
</dbReference>
<protein>
    <recommendedName>
        <fullName evidence="1">UBA domain-containing protein</fullName>
    </recommendedName>
</protein>
<organism evidence="2 3">
    <name type="scientific">Dryococelus australis</name>
    <dbReference type="NCBI Taxonomy" id="614101"/>
    <lineage>
        <taxon>Eukaryota</taxon>
        <taxon>Metazoa</taxon>
        <taxon>Ecdysozoa</taxon>
        <taxon>Arthropoda</taxon>
        <taxon>Hexapoda</taxon>
        <taxon>Insecta</taxon>
        <taxon>Pterygota</taxon>
        <taxon>Neoptera</taxon>
        <taxon>Polyneoptera</taxon>
        <taxon>Phasmatodea</taxon>
        <taxon>Verophasmatodea</taxon>
        <taxon>Anareolatae</taxon>
        <taxon>Phasmatidae</taxon>
        <taxon>Eurycanthinae</taxon>
        <taxon>Dryococelus</taxon>
    </lineage>
</organism>
<dbReference type="EMBL" id="JARBHB010000007">
    <property type="protein sequence ID" value="KAJ8878491.1"/>
    <property type="molecule type" value="Genomic_DNA"/>
</dbReference>
<accession>A0ABQ9H2G2</accession>